<keyword evidence="6" id="KW-0012">Acyltransferase</keyword>
<evidence type="ECO:0000256" key="5">
    <source>
        <dbReference type="ARBA" id="ARBA00023136"/>
    </source>
</evidence>
<dbReference type="Pfam" id="PF03279">
    <property type="entry name" value="Lip_A_acyltrans"/>
    <property type="match status" value="1"/>
</dbReference>
<name>A0A6J7FJQ3_9ZZZZ</name>
<dbReference type="GO" id="GO:1901137">
    <property type="term" value="P:carbohydrate derivative biosynthetic process"/>
    <property type="evidence" value="ECO:0007669"/>
    <property type="project" value="UniProtKB-ARBA"/>
</dbReference>
<evidence type="ECO:0000313" key="7">
    <source>
        <dbReference type="EMBL" id="CAB4891883.1"/>
    </source>
</evidence>
<dbReference type="AlphaFoldDB" id="A0A6J7FJQ3"/>
<evidence type="ECO:0000256" key="4">
    <source>
        <dbReference type="ARBA" id="ARBA00022679"/>
    </source>
</evidence>
<dbReference type="CDD" id="cd07984">
    <property type="entry name" value="LPLAT_LABLAT-like"/>
    <property type="match status" value="1"/>
</dbReference>
<keyword evidence="5" id="KW-0472">Membrane</keyword>
<comment type="subcellular location">
    <subcellularLocation>
        <location evidence="1">Cell inner membrane</location>
    </subcellularLocation>
</comment>
<dbReference type="PANTHER" id="PTHR30606:SF10">
    <property type="entry name" value="PHOSPHATIDYLINOSITOL MANNOSIDE ACYLTRANSFERASE"/>
    <property type="match status" value="1"/>
</dbReference>
<reference evidence="7" key="1">
    <citation type="submission" date="2020-05" db="EMBL/GenBank/DDBJ databases">
        <authorList>
            <person name="Chiriac C."/>
            <person name="Salcher M."/>
            <person name="Ghai R."/>
            <person name="Kavagutti S V."/>
        </authorList>
    </citation>
    <scope>NUCLEOTIDE SEQUENCE</scope>
</reference>
<dbReference type="NCBIfam" id="NF005919">
    <property type="entry name" value="PRK07920.1"/>
    <property type="match status" value="1"/>
</dbReference>
<dbReference type="GO" id="GO:0008610">
    <property type="term" value="P:lipid biosynthetic process"/>
    <property type="evidence" value="ECO:0007669"/>
    <property type="project" value="UniProtKB-ARBA"/>
</dbReference>
<evidence type="ECO:0000256" key="2">
    <source>
        <dbReference type="ARBA" id="ARBA00022475"/>
    </source>
</evidence>
<dbReference type="GO" id="GO:0016746">
    <property type="term" value="F:acyltransferase activity"/>
    <property type="evidence" value="ECO:0007669"/>
    <property type="project" value="UniProtKB-KW"/>
</dbReference>
<dbReference type="InterPro" id="IPR004960">
    <property type="entry name" value="LipA_acyltrans"/>
</dbReference>
<keyword evidence="3" id="KW-0997">Cell inner membrane</keyword>
<evidence type="ECO:0000256" key="1">
    <source>
        <dbReference type="ARBA" id="ARBA00004533"/>
    </source>
</evidence>
<proteinExistence type="predicted"/>
<accession>A0A6J7FJQ3</accession>
<evidence type="ECO:0000256" key="6">
    <source>
        <dbReference type="ARBA" id="ARBA00023315"/>
    </source>
</evidence>
<sequence length="306" mass="33517">MAGPESPRDRLTDAFTVNSYKLGSLAARAMPGPVAGLAATMIGLTFKSGMREKRTMIERHLKRVNPALSGAALREAVQGAFDSYAKYYVESFRLPTLSKRAVSAGFTLEGFDRIPAALAQGNGVILALPHLGGWEWAGRWLIDQGYKMTVVVEAIEPPELFEWFVDLRQKLGMTVVPLGPKAAGAVIRALKDNEVVCLLCDRDIDRGGVQVEFFGETTTLPAGPAMLGLRTGAPVLPAGCYFTDRYNGHHAIVRPPLPLERQGGLREDVARGTQLLAHELEWLIRQAPEQWHLFQPNWPSDPGYGD</sequence>
<keyword evidence="2" id="KW-1003">Cell membrane</keyword>
<dbReference type="PANTHER" id="PTHR30606">
    <property type="entry name" value="LIPID A BIOSYNTHESIS LAUROYL ACYLTRANSFERASE"/>
    <property type="match status" value="1"/>
</dbReference>
<protein>
    <submittedName>
        <fullName evidence="7">Unannotated protein</fullName>
    </submittedName>
</protein>
<gene>
    <name evidence="7" type="ORF">UFOPK3376_02908</name>
</gene>
<keyword evidence="4" id="KW-0808">Transferase</keyword>
<dbReference type="EMBL" id="CAFBLP010000114">
    <property type="protein sequence ID" value="CAB4891883.1"/>
    <property type="molecule type" value="Genomic_DNA"/>
</dbReference>
<dbReference type="GO" id="GO:0005886">
    <property type="term" value="C:plasma membrane"/>
    <property type="evidence" value="ECO:0007669"/>
    <property type="project" value="UniProtKB-SubCell"/>
</dbReference>
<evidence type="ECO:0000256" key="3">
    <source>
        <dbReference type="ARBA" id="ARBA00022519"/>
    </source>
</evidence>
<organism evidence="7">
    <name type="scientific">freshwater metagenome</name>
    <dbReference type="NCBI Taxonomy" id="449393"/>
    <lineage>
        <taxon>unclassified sequences</taxon>
        <taxon>metagenomes</taxon>
        <taxon>ecological metagenomes</taxon>
    </lineage>
</organism>